<protein>
    <recommendedName>
        <fullName evidence="1">MOSC domain-containing protein</fullName>
    </recommendedName>
</protein>
<evidence type="ECO:0000313" key="3">
    <source>
        <dbReference type="Proteomes" id="UP000605568"/>
    </source>
</evidence>
<dbReference type="EMBL" id="BNAR01000001">
    <property type="protein sequence ID" value="GHH31295.1"/>
    <property type="molecule type" value="Genomic_DNA"/>
</dbReference>
<dbReference type="Proteomes" id="UP000605568">
    <property type="component" value="Unassembled WGS sequence"/>
</dbReference>
<proteinExistence type="predicted"/>
<evidence type="ECO:0000259" key="1">
    <source>
        <dbReference type="PROSITE" id="PS51340"/>
    </source>
</evidence>
<dbReference type="InterPro" id="IPR005303">
    <property type="entry name" value="MOCOS_middle"/>
</dbReference>
<dbReference type="InterPro" id="IPR011037">
    <property type="entry name" value="Pyrv_Knase-like_insert_dom_sf"/>
</dbReference>
<accession>A0ABQ3M2N7</accession>
<dbReference type="PROSITE" id="PS51340">
    <property type="entry name" value="MOSC"/>
    <property type="match status" value="1"/>
</dbReference>
<dbReference type="RefSeq" id="WP_229904399.1">
    <property type="nucleotide sequence ID" value="NZ_BNAR01000001.1"/>
</dbReference>
<dbReference type="Pfam" id="PF03473">
    <property type="entry name" value="MOSC"/>
    <property type="match status" value="1"/>
</dbReference>
<sequence length="229" mass="24925">MTNVHVKALWRYPVKSLGGEELQQAAFTPDGVEGDRLVHVQGPRGVLTGRTRYRLLTIPASTGPDGPLVDGHPWDSWQAHEKVLPFGGRLTRYTGPERFDVLNVLVATDGQVEAAGVDVRRLRPNILIGGVEAGEEDGWPGHALVVGDVVIGMYQKRARCVVTTIDPDTGAQDLDVHRRIRHEFGGVLCLDSWVVRPGVVNVGDSVELVPTDELPDHVGGWIVGRPYAV</sequence>
<keyword evidence="3" id="KW-1185">Reference proteome</keyword>
<comment type="caution">
    <text evidence="2">The sequence shown here is derived from an EMBL/GenBank/DDBJ whole genome shotgun (WGS) entry which is preliminary data.</text>
</comment>
<name>A0ABQ3M2N7_9PSEU</name>
<organism evidence="2 3">
    <name type="scientific">Lentzea cavernae</name>
    <dbReference type="NCBI Taxonomy" id="2020703"/>
    <lineage>
        <taxon>Bacteria</taxon>
        <taxon>Bacillati</taxon>
        <taxon>Actinomycetota</taxon>
        <taxon>Actinomycetes</taxon>
        <taxon>Pseudonocardiales</taxon>
        <taxon>Pseudonocardiaceae</taxon>
        <taxon>Lentzea</taxon>
    </lineage>
</organism>
<dbReference type="InterPro" id="IPR005302">
    <property type="entry name" value="MoCF_Sase_C"/>
</dbReference>
<gene>
    <name evidence="2" type="ORF">GCM10017774_10570</name>
</gene>
<feature type="domain" description="MOSC" evidence="1">
    <location>
        <begin position="19"/>
        <end position="209"/>
    </location>
</feature>
<dbReference type="SUPFAM" id="SSF50800">
    <property type="entry name" value="PK beta-barrel domain-like"/>
    <property type="match status" value="1"/>
</dbReference>
<reference evidence="3" key="1">
    <citation type="journal article" date="2019" name="Int. J. Syst. Evol. Microbiol.">
        <title>The Global Catalogue of Microorganisms (GCM) 10K type strain sequencing project: providing services to taxonomists for standard genome sequencing and annotation.</title>
        <authorList>
            <consortium name="The Broad Institute Genomics Platform"/>
            <consortium name="The Broad Institute Genome Sequencing Center for Infectious Disease"/>
            <person name="Wu L."/>
            <person name="Ma J."/>
        </authorList>
    </citation>
    <scope>NUCLEOTIDE SEQUENCE [LARGE SCALE GENOMIC DNA]</scope>
    <source>
        <strain evidence="3">CGMCC 4.7367</strain>
    </source>
</reference>
<dbReference type="Pfam" id="PF03476">
    <property type="entry name" value="MOSC_N"/>
    <property type="match status" value="1"/>
</dbReference>
<evidence type="ECO:0000313" key="2">
    <source>
        <dbReference type="EMBL" id="GHH31295.1"/>
    </source>
</evidence>